<evidence type="ECO:0000313" key="7">
    <source>
        <dbReference type="EMBL" id="MBA0744743.1"/>
    </source>
</evidence>
<sequence length="150" mass="17378">MATRNVIVSAATTEKPWKRYTGGEAKGFVDEMRLVAMKLHTRQQAQEGEMEAKAPEEQRVEEWEPTLDGYLKFLVDIKVWFEEKGYGVPEASSPGVAYAKYLKQLSEKDPQAFLCHFYNIYFANTTVVWEKLRYRSSFIERSFDSCCPRA</sequence>
<dbReference type="EC" id="1.14.14.18" evidence="2"/>
<accession>A0A7J9C8B8</accession>
<dbReference type="EMBL" id="JABEZY010000009">
    <property type="protein sequence ID" value="MBA0744743.1"/>
    <property type="molecule type" value="Genomic_DNA"/>
</dbReference>
<dbReference type="GO" id="GO:0046872">
    <property type="term" value="F:metal ion binding"/>
    <property type="evidence" value="ECO:0007669"/>
    <property type="project" value="UniProtKB-KW"/>
</dbReference>
<dbReference type="OrthoDB" id="652091at2759"/>
<dbReference type="GO" id="GO:0004392">
    <property type="term" value="F:heme oxygenase (decyclizing) activity"/>
    <property type="evidence" value="ECO:0007669"/>
    <property type="project" value="UniProtKB-EC"/>
</dbReference>
<evidence type="ECO:0000256" key="4">
    <source>
        <dbReference type="ARBA" id="ARBA00022723"/>
    </source>
</evidence>
<organism evidence="7 8">
    <name type="scientific">Gossypium gossypioides</name>
    <name type="common">Mexican cotton</name>
    <name type="synonym">Selera gossypioides</name>
    <dbReference type="NCBI Taxonomy" id="34282"/>
    <lineage>
        <taxon>Eukaryota</taxon>
        <taxon>Viridiplantae</taxon>
        <taxon>Streptophyta</taxon>
        <taxon>Embryophyta</taxon>
        <taxon>Tracheophyta</taxon>
        <taxon>Spermatophyta</taxon>
        <taxon>Magnoliopsida</taxon>
        <taxon>eudicotyledons</taxon>
        <taxon>Gunneridae</taxon>
        <taxon>Pentapetalae</taxon>
        <taxon>rosids</taxon>
        <taxon>malvids</taxon>
        <taxon>Malvales</taxon>
        <taxon>Malvaceae</taxon>
        <taxon>Malvoideae</taxon>
        <taxon>Gossypium</taxon>
    </lineage>
</organism>
<evidence type="ECO:0000256" key="6">
    <source>
        <dbReference type="ARBA" id="ARBA00023004"/>
    </source>
</evidence>
<comment type="similarity">
    <text evidence="1">Belongs to the heme oxygenase family.</text>
</comment>
<keyword evidence="8" id="KW-1185">Reference proteome</keyword>
<dbReference type="PANTHER" id="PTHR35703">
    <property type="entry name" value="HEME OXYGENASE 1, CHLOROPLASTIC-RELATED"/>
    <property type="match status" value="1"/>
</dbReference>
<keyword evidence="5" id="KW-0560">Oxidoreductase</keyword>
<evidence type="ECO:0000256" key="2">
    <source>
        <dbReference type="ARBA" id="ARBA00012360"/>
    </source>
</evidence>
<gene>
    <name evidence="7" type="ORF">Gogos_007356</name>
</gene>
<keyword evidence="4" id="KW-0479">Metal-binding</keyword>
<evidence type="ECO:0000313" key="8">
    <source>
        <dbReference type="Proteomes" id="UP000593579"/>
    </source>
</evidence>
<protein>
    <recommendedName>
        <fullName evidence="2">heme oxygenase (biliverdin-producing)</fullName>
        <ecNumber evidence="2">1.14.14.18</ecNumber>
    </recommendedName>
</protein>
<reference evidence="7 8" key="1">
    <citation type="journal article" date="2019" name="Genome Biol. Evol.">
        <title>Insights into the evolution of the New World diploid cottons (Gossypium, subgenus Houzingenia) based on genome sequencing.</title>
        <authorList>
            <person name="Grover C.E."/>
            <person name="Arick M.A. 2nd"/>
            <person name="Thrash A."/>
            <person name="Conover J.L."/>
            <person name="Sanders W.S."/>
            <person name="Peterson D.G."/>
            <person name="Frelichowski J.E."/>
            <person name="Scheffler J.A."/>
            <person name="Scheffler B.E."/>
            <person name="Wendel J.F."/>
        </authorList>
    </citation>
    <scope>NUCLEOTIDE SEQUENCE [LARGE SCALE GENOMIC DNA]</scope>
    <source>
        <strain evidence="7">5</strain>
        <tissue evidence="7">Leaf</tissue>
    </source>
</reference>
<evidence type="ECO:0000256" key="5">
    <source>
        <dbReference type="ARBA" id="ARBA00023002"/>
    </source>
</evidence>
<name>A0A7J9C8B8_GOSGO</name>
<evidence type="ECO:0000256" key="1">
    <source>
        <dbReference type="ARBA" id="ARBA00006134"/>
    </source>
</evidence>
<dbReference type="Gene3D" id="1.20.910.10">
    <property type="entry name" value="Heme oxygenase-like"/>
    <property type="match status" value="1"/>
</dbReference>
<keyword evidence="3" id="KW-0349">Heme</keyword>
<dbReference type="AlphaFoldDB" id="A0A7J9C8B8"/>
<feature type="non-terminal residue" evidence="7">
    <location>
        <position position="150"/>
    </location>
</feature>
<evidence type="ECO:0000256" key="3">
    <source>
        <dbReference type="ARBA" id="ARBA00022617"/>
    </source>
</evidence>
<dbReference type="InterPro" id="IPR016084">
    <property type="entry name" value="Haem_Oase-like_multi-hlx"/>
</dbReference>
<dbReference type="SUPFAM" id="SSF48613">
    <property type="entry name" value="Heme oxygenase-like"/>
    <property type="match status" value="1"/>
</dbReference>
<keyword evidence="6" id="KW-0408">Iron</keyword>
<dbReference type="Proteomes" id="UP000593579">
    <property type="component" value="Unassembled WGS sequence"/>
</dbReference>
<dbReference type="PANTHER" id="PTHR35703:SF2">
    <property type="entry name" value="HEME OXYGENASE 1, CHLOROPLASTIC-RELATED"/>
    <property type="match status" value="1"/>
</dbReference>
<comment type="caution">
    <text evidence="7">The sequence shown here is derived from an EMBL/GenBank/DDBJ whole genome shotgun (WGS) entry which is preliminary data.</text>
</comment>
<proteinExistence type="inferred from homology"/>
<dbReference type="GO" id="GO:0010024">
    <property type="term" value="P:phytochromobilin biosynthetic process"/>
    <property type="evidence" value="ECO:0007669"/>
    <property type="project" value="TreeGrafter"/>
</dbReference>
<dbReference type="InterPro" id="IPR016951">
    <property type="entry name" value="Haem_Oase_decyc_pln"/>
</dbReference>